<feature type="domain" description="Mitochondrial outer membrane protein OM14 C-terminal" evidence="3">
    <location>
        <begin position="125"/>
        <end position="193"/>
    </location>
</feature>
<feature type="transmembrane region" description="Helical" evidence="2">
    <location>
        <begin position="165"/>
        <end position="187"/>
    </location>
</feature>
<dbReference type="EMBL" id="KV453925">
    <property type="protein sequence ID" value="ODV76095.1"/>
    <property type="molecule type" value="Genomic_DNA"/>
</dbReference>
<evidence type="ECO:0000313" key="5">
    <source>
        <dbReference type="EMBL" id="ODV76095.1"/>
    </source>
</evidence>
<keyword evidence="7" id="KW-1185">Reference proteome</keyword>
<evidence type="ECO:0000313" key="7">
    <source>
        <dbReference type="Proteomes" id="UP000094389"/>
    </source>
</evidence>
<evidence type="ECO:0000313" key="6">
    <source>
        <dbReference type="Proteomes" id="UP000038830"/>
    </source>
</evidence>
<organism evidence="4 6">
    <name type="scientific">Cyberlindnera jadinii (strain ATCC 18201 / CBS 1600 / BCRC 20928 / JCM 3617 / NBRC 0987 / NRRL Y-1542)</name>
    <name type="common">Torula yeast</name>
    <name type="synonym">Candida utilis</name>
    <dbReference type="NCBI Taxonomy" id="983966"/>
    <lineage>
        <taxon>Eukaryota</taxon>
        <taxon>Fungi</taxon>
        <taxon>Dikarya</taxon>
        <taxon>Ascomycota</taxon>
        <taxon>Saccharomycotina</taxon>
        <taxon>Saccharomycetes</taxon>
        <taxon>Phaffomycetales</taxon>
        <taxon>Phaffomycetaceae</taxon>
        <taxon>Cyberlindnera</taxon>
    </lineage>
</organism>
<evidence type="ECO:0000259" key="3">
    <source>
        <dbReference type="Pfam" id="PF17304"/>
    </source>
</evidence>
<feature type="region of interest" description="Disordered" evidence="1">
    <location>
        <begin position="1"/>
        <end position="75"/>
    </location>
</feature>
<evidence type="ECO:0000256" key="1">
    <source>
        <dbReference type="SAM" id="MobiDB-lite"/>
    </source>
</evidence>
<accession>A0A1E4S9A4</accession>
<dbReference type="PANTHER" id="PTHR38402:SF1">
    <property type="entry name" value="MITOCHONDRIAL OUTER MEMBRANE PROTEIN OM14"/>
    <property type="match status" value="1"/>
</dbReference>
<feature type="compositionally biased region" description="Basic and acidic residues" evidence="1">
    <location>
        <begin position="16"/>
        <end position="59"/>
    </location>
</feature>
<dbReference type="InterPro" id="IPR039454">
    <property type="entry name" value="OM14"/>
</dbReference>
<gene>
    <name evidence="4" type="ORF">BN1211_0732</name>
    <name evidence="5" type="ORF">CYBJADRAFT_7089</name>
</gene>
<dbReference type="OMA" id="YTERHRI"/>
<reference evidence="5 7" key="3">
    <citation type="journal article" date="2016" name="Proc. Natl. Acad. Sci. U.S.A.">
        <title>Comparative genomics of biotechnologically important yeasts.</title>
        <authorList>
            <person name="Riley R."/>
            <person name="Haridas S."/>
            <person name="Wolfe K.H."/>
            <person name="Lopes M.R."/>
            <person name="Hittinger C.T."/>
            <person name="Goeker M."/>
            <person name="Salamov A.A."/>
            <person name="Wisecaver J.H."/>
            <person name="Long T.M."/>
            <person name="Calvey C.H."/>
            <person name="Aerts A.L."/>
            <person name="Barry K.W."/>
            <person name="Choi C."/>
            <person name="Clum A."/>
            <person name="Coughlan A.Y."/>
            <person name="Deshpande S."/>
            <person name="Douglass A.P."/>
            <person name="Hanson S.J."/>
            <person name="Klenk H.-P."/>
            <person name="LaButti K.M."/>
            <person name="Lapidus A."/>
            <person name="Lindquist E.A."/>
            <person name="Lipzen A.M."/>
            <person name="Meier-Kolthoff J.P."/>
            <person name="Ohm R.A."/>
            <person name="Otillar R.P."/>
            <person name="Pangilinan J.L."/>
            <person name="Peng Y."/>
            <person name="Rokas A."/>
            <person name="Rosa C.A."/>
            <person name="Scheuner C."/>
            <person name="Sibirny A.A."/>
            <person name="Slot J.C."/>
            <person name="Stielow J.B."/>
            <person name="Sun H."/>
            <person name="Kurtzman C.P."/>
            <person name="Blackwell M."/>
            <person name="Grigoriev I.V."/>
            <person name="Jeffries T.W."/>
        </authorList>
    </citation>
    <scope>NUCLEOTIDE SEQUENCE [LARGE SCALE GENOMIC DNA]</scope>
    <source>
        <strain evidence="7">ATCC 18201 / CBS 1600 / BCRC 20928 / JCM 3617 / NBRC 0987 / NRRL Y-1542</strain>
        <strain evidence="5">NRRL Y-1542</strain>
    </source>
</reference>
<evidence type="ECO:0000256" key="2">
    <source>
        <dbReference type="SAM" id="Phobius"/>
    </source>
</evidence>
<dbReference type="STRING" id="983966.A0A0H5CAK0"/>
<accession>A0A0H5CAK0</accession>
<reference evidence="4" key="1">
    <citation type="submission" date="2014-12" db="EMBL/GenBank/DDBJ databases">
        <authorList>
            <person name="Jaenicke S."/>
        </authorList>
    </citation>
    <scope>NUCLEOTIDE SEQUENCE [LARGE SCALE GENOMIC DNA]</scope>
    <source>
        <strain evidence="4">CBS1600</strain>
    </source>
</reference>
<keyword evidence="2" id="KW-0472">Membrane</keyword>
<dbReference type="GO" id="GO:1990593">
    <property type="term" value="F:nascent polypeptide-associated complex binding"/>
    <property type="evidence" value="ECO:0007669"/>
    <property type="project" value="InterPro"/>
</dbReference>
<keyword evidence="2" id="KW-1133">Transmembrane helix</keyword>
<dbReference type="PANTHER" id="PTHR38402">
    <property type="entry name" value="MITOCHONDRIAL OUTER MEMBRANE PROTEIN OM14"/>
    <property type="match status" value="1"/>
</dbReference>
<dbReference type="GO" id="GO:0006626">
    <property type="term" value="P:protein targeting to mitochondrion"/>
    <property type="evidence" value="ECO:0007669"/>
    <property type="project" value="TreeGrafter"/>
</dbReference>
<name>A0A0H5CAK0_CYBJN</name>
<dbReference type="Proteomes" id="UP000038830">
    <property type="component" value="Unassembled WGS sequence"/>
</dbReference>
<dbReference type="Proteomes" id="UP000094389">
    <property type="component" value="Unassembled WGS sequence"/>
</dbReference>
<reference evidence="6" key="2">
    <citation type="journal article" date="2015" name="J. Biotechnol.">
        <title>The structure of the Cyberlindnera jadinii genome and its relation to Candida utilis analyzed by the occurrence of single nucleotide polymorphisms.</title>
        <authorList>
            <person name="Rupp O."/>
            <person name="Brinkrolf K."/>
            <person name="Buerth C."/>
            <person name="Kunigo M."/>
            <person name="Schneider J."/>
            <person name="Jaenicke S."/>
            <person name="Goesmann A."/>
            <person name="Puehler A."/>
            <person name="Jaeger K.-E."/>
            <person name="Ernst J.F."/>
        </authorList>
    </citation>
    <scope>NUCLEOTIDE SEQUENCE [LARGE SCALE GENOMIC DNA]</scope>
    <source>
        <strain evidence="6">ATCC 18201 / CBS 1600 / BCRC 20928 / JCM 3617 / NBRC 0987 / NRRL Y-1542</strain>
    </source>
</reference>
<dbReference type="OrthoDB" id="3980970at2759"/>
<dbReference type="AlphaFoldDB" id="A0A0H5CAK0"/>
<keyword evidence="2" id="KW-0812">Transmembrane</keyword>
<dbReference type="InterPro" id="IPR039453">
    <property type="entry name" value="OM14_C"/>
</dbReference>
<dbReference type="GO" id="GO:0005741">
    <property type="term" value="C:mitochondrial outer membrane"/>
    <property type="evidence" value="ECO:0007669"/>
    <property type="project" value="InterPro"/>
</dbReference>
<dbReference type="Pfam" id="PF17304">
    <property type="entry name" value="OM14_C"/>
    <property type="match status" value="1"/>
</dbReference>
<evidence type="ECO:0000313" key="4">
    <source>
        <dbReference type="EMBL" id="CEP20779.1"/>
    </source>
</evidence>
<protein>
    <recommendedName>
        <fullName evidence="3">Mitochondrial outer membrane protein OM14 C-terminal domain-containing protein</fullName>
    </recommendedName>
</protein>
<sequence length="196" mass="21048">MTEPSYAEVAQEAADEITRDANKAGTKVGDKLEKDANNASRDAEKAAQDLKSQAKDAAHKAGATAKKLQGDLKKAEKDASDKIKKEYNEKKGPVIEFFKAIAEKVSATASYVVNTTTKGAHKATEELQNPVVATQAVVAVGAITGLVIGIQERAKIFRYKSDCEITAILAGLVGLVVLDGVLFTKYYPKYDKKSLK</sequence>
<dbReference type="EMBL" id="CDQK01000001">
    <property type="protein sequence ID" value="CEP20779.1"/>
    <property type="molecule type" value="Genomic_DNA"/>
</dbReference>
<proteinExistence type="predicted"/>